<keyword evidence="1" id="KW-0812">Transmembrane</keyword>
<keyword evidence="1" id="KW-0735">Signal-anchor</keyword>
<dbReference type="GO" id="GO:0046872">
    <property type="term" value="F:metal ion binding"/>
    <property type="evidence" value="ECO:0007669"/>
    <property type="project" value="UniProtKB-UniRule"/>
</dbReference>
<dbReference type="GO" id="GO:0033842">
    <property type="term" value="F:N-acetyl-beta-glucosaminyl-derivative 4-beta-N-acetylgalactosaminyltransferase activity"/>
    <property type="evidence" value="ECO:0007669"/>
    <property type="project" value="TreeGrafter"/>
</dbReference>
<dbReference type="InterPro" id="IPR003859">
    <property type="entry name" value="Galactosyl_T"/>
</dbReference>
<keyword evidence="1" id="KW-0325">Glycoprotein</keyword>
<evidence type="ECO:0000259" key="2">
    <source>
        <dbReference type="Pfam" id="PF13733"/>
    </source>
</evidence>
<dbReference type="Pfam" id="PF13733">
    <property type="entry name" value="Glyco_transf_7N"/>
    <property type="match status" value="1"/>
</dbReference>
<keyword evidence="4" id="KW-1185">Reference proteome</keyword>
<comment type="similarity">
    <text evidence="1">Belongs to the glycosyltransferase 7 family.</text>
</comment>
<sequence length="380" mass="43442">MDAYPCFNTRRVGIFLLCLIIIIDCYFHLSMYYDIITKSGRRRTYDVTKLSTSPQNGSTSRYRYSLVNSQDAFMDYQNAFNSSYYWFMSMKPFFKNIAAELPPVYTNDTPRCNLTGSSNNIELKLFNATGPKFHQVEQSPALAAVKLGGYYAPAHCRPAQRVAVVVIVPTSYCITSRLVLLHNLHALLQKQLLEYRIFLIPRFVGDPKGTLYNIAFLESQRFGSWDCLIFHDVDLIPEDETISYSCPEHPKQILSWGNRSSGIITALTPDQYQAVNGYSNMYVDSDLADFDFSGRLEAMNYAIVKRNDSVALFRIMANVTNHLDNSRASLITMNRLLLPKEGLSTTKYKLIRVDQDKIFTYILALSVNDILLQYDPIKDK</sequence>
<dbReference type="GO" id="GO:0005794">
    <property type="term" value="C:Golgi apparatus"/>
    <property type="evidence" value="ECO:0007669"/>
    <property type="project" value="TreeGrafter"/>
</dbReference>
<dbReference type="GO" id="GO:0005975">
    <property type="term" value="P:carbohydrate metabolic process"/>
    <property type="evidence" value="ECO:0007669"/>
    <property type="project" value="InterPro"/>
</dbReference>
<gene>
    <name evidence="3" type="ORF">SPLIT_LOCUS4409</name>
</gene>
<comment type="function">
    <text evidence="1">Catalyzes the transfer of galactose onto proteins or lipids.</text>
</comment>
<name>A0A9P0N1I3_SPOLI</name>
<comment type="cofactor">
    <cofactor evidence="1">
        <name>Mn(2+)</name>
        <dbReference type="ChEBI" id="CHEBI:29035"/>
    </cofactor>
</comment>
<proteinExistence type="inferred from homology"/>
<feature type="transmembrane region" description="Helical" evidence="1">
    <location>
        <begin position="12"/>
        <end position="33"/>
    </location>
</feature>
<dbReference type="PANTHER" id="PTHR19300">
    <property type="entry name" value="BETA-1,4-GALACTOSYLTRANSFERASE"/>
    <property type="match status" value="1"/>
</dbReference>
<dbReference type="GO" id="GO:0006688">
    <property type="term" value="P:glycosphingolipid biosynthetic process"/>
    <property type="evidence" value="ECO:0007669"/>
    <property type="project" value="TreeGrafter"/>
</dbReference>
<dbReference type="Proteomes" id="UP001153321">
    <property type="component" value="Chromosome 19"/>
</dbReference>
<organism evidence="3 4">
    <name type="scientific">Spodoptera littoralis</name>
    <name type="common">Egyptian cotton leafworm</name>
    <dbReference type="NCBI Taxonomy" id="7109"/>
    <lineage>
        <taxon>Eukaryota</taxon>
        <taxon>Metazoa</taxon>
        <taxon>Ecdysozoa</taxon>
        <taxon>Arthropoda</taxon>
        <taxon>Hexapoda</taxon>
        <taxon>Insecta</taxon>
        <taxon>Pterygota</taxon>
        <taxon>Neoptera</taxon>
        <taxon>Endopterygota</taxon>
        <taxon>Lepidoptera</taxon>
        <taxon>Glossata</taxon>
        <taxon>Ditrysia</taxon>
        <taxon>Noctuoidea</taxon>
        <taxon>Noctuidae</taxon>
        <taxon>Amphipyrinae</taxon>
        <taxon>Spodoptera</taxon>
    </lineage>
</organism>
<dbReference type="EMBL" id="LR824550">
    <property type="protein sequence ID" value="CAH1639051.1"/>
    <property type="molecule type" value="Genomic_DNA"/>
</dbReference>
<dbReference type="PANTHER" id="PTHR19300:SF46">
    <property type="entry name" value="BETA-1,4-N-ACETYLGALACTOSAMINYLTRANSFERASE"/>
    <property type="match status" value="1"/>
</dbReference>
<feature type="domain" description="Galactosyltransferase N-terminal" evidence="2">
    <location>
        <begin position="122"/>
        <end position="247"/>
    </location>
</feature>
<keyword evidence="1" id="KW-0479">Metal-binding</keyword>
<dbReference type="GO" id="GO:0008378">
    <property type="term" value="F:galactosyltransferase activity"/>
    <property type="evidence" value="ECO:0007669"/>
    <property type="project" value="TreeGrafter"/>
</dbReference>
<keyword evidence="1" id="KW-0472">Membrane</keyword>
<keyword evidence="1" id="KW-0464">Manganese</keyword>
<dbReference type="InterPro" id="IPR029044">
    <property type="entry name" value="Nucleotide-diphossugar_trans"/>
</dbReference>
<comment type="subcellular location">
    <subcellularLocation>
        <location evidence="1">Membrane</location>
        <topology evidence="1">Single-pass type II membrane protein</topology>
    </subcellularLocation>
</comment>
<protein>
    <recommendedName>
        <fullName evidence="1">Beta-1,4-N-acetylgalactosaminyltransferase</fullName>
        <ecNumber evidence="1">2.4.1.-</ecNumber>
    </recommendedName>
    <alternativeName>
        <fullName evidence="1">Beta-4-GalNAcT</fullName>
    </alternativeName>
</protein>
<reference evidence="3" key="1">
    <citation type="submission" date="2022-02" db="EMBL/GenBank/DDBJ databases">
        <authorList>
            <person name="King R."/>
        </authorList>
    </citation>
    <scope>NUCLEOTIDE SEQUENCE</scope>
</reference>
<comment type="pathway">
    <text evidence="1">Protein modification; protein glycosylation.</text>
</comment>
<accession>A0A9P0N1I3</accession>
<evidence type="ECO:0000256" key="1">
    <source>
        <dbReference type="RuleBase" id="RU368121"/>
    </source>
</evidence>
<keyword evidence="1" id="KW-1133">Transmembrane helix</keyword>
<dbReference type="AlphaFoldDB" id="A0A9P0N1I3"/>
<keyword evidence="1" id="KW-0808">Transferase</keyword>
<evidence type="ECO:0000313" key="3">
    <source>
        <dbReference type="EMBL" id="CAH1639051.1"/>
    </source>
</evidence>
<evidence type="ECO:0000313" key="4">
    <source>
        <dbReference type="Proteomes" id="UP001153321"/>
    </source>
</evidence>
<dbReference type="InterPro" id="IPR027995">
    <property type="entry name" value="Galactosyl_T_N"/>
</dbReference>
<dbReference type="GO" id="GO:0016020">
    <property type="term" value="C:membrane"/>
    <property type="evidence" value="ECO:0007669"/>
    <property type="project" value="UniProtKB-SubCell"/>
</dbReference>
<keyword evidence="1" id="KW-0328">Glycosyltransferase</keyword>
<dbReference type="SUPFAM" id="SSF53448">
    <property type="entry name" value="Nucleotide-diphospho-sugar transferases"/>
    <property type="match status" value="1"/>
</dbReference>
<dbReference type="EC" id="2.4.1.-" evidence="1"/>
<dbReference type="Gene3D" id="3.90.550.10">
    <property type="entry name" value="Spore Coat Polysaccharide Biosynthesis Protein SpsA, Chain A"/>
    <property type="match status" value="1"/>
</dbReference>